<protein>
    <submittedName>
        <fullName evidence="1">Uncharacterized protein</fullName>
    </submittedName>
</protein>
<dbReference type="AlphaFoldDB" id="A0A085NN59"/>
<name>A0A085NN59_9BILA</name>
<proteinExistence type="predicted"/>
<sequence length="94" mass="10072">MKAKHIPIQTSIALVYETGGSFALTPDACVVIVSSVVTPRLTRAGTASLSIQKLTHDTTTSIKLGMYKVMSWGIDVDFVKKKIETGDQTALSCV</sequence>
<organism evidence="1">
    <name type="scientific">Trichuris suis</name>
    <name type="common">pig whipworm</name>
    <dbReference type="NCBI Taxonomy" id="68888"/>
    <lineage>
        <taxon>Eukaryota</taxon>
        <taxon>Metazoa</taxon>
        <taxon>Ecdysozoa</taxon>
        <taxon>Nematoda</taxon>
        <taxon>Enoplea</taxon>
        <taxon>Dorylaimia</taxon>
        <taxon>Trichinellida</taxon>
        <taxon>Trichuridae</taxon>
        <taxon>Trichuris</taxon>
    </lineage>
</organism>
<reference evidence="1" key="1">
    <citation type="journal article" date="2014" name="Nat. Genet.">
        <title>Genome and transcriptome of the porcine whipworm Trichuris suis.</title>
        <authorList>
            <person name="Jex A.R."/>
            <person name="Nejsum P."/>
            <person name="Schwarz E.M."/>
            <person name="Hu L."/>
            <person name="Young N.D."/>
            <person name="Hall R.S."/>
            <person name="Korhonen P.K."/>
            <person name="Liao S."/>
            <person name="Thamsborg S."/>
            <person name="Xia J."/>
            <person name="Xu P."/>
            <person name="Wang S."/>
            <person name="Scheerlinck J.P."/>
            <person name="Hofmann A."/>
            <person name="Sternberg P.W."/>
            <person name="Wang J."/>
            <person name="Gasser R.B."/>
        </authorList>
    </citation>
    <scope>NUCLEOTIDE SEQUENCE [LARGE SCALE GENOMIC DNA]</scope>
    <source>
        <strain evidence="1">DCEP-RM93F</strain>
    </source>
</reference>
<gene>
    <name evidence="1" type="ORF">M514_17027</name>
</gene>
<evidence type="ECO:0000313" key="1">
    <source>
        <dbReference type="EMBL" id="KFD70905.1"/>
    </source>
</evidence>
<dbReference type="Proteomes" id="UP000030758">
    <property type="component" value="Unassembled WGS sequence"/>
</dbReference>
<dbReference type="EMBL" id="KL367485">
    <property type="protein sequence ID" value="KFD70905.1"/>
    <property type="molecule type" value="Genomic_DNA"/>
</dbReference>
<accession>A0A085NN59</accession>